<protein>
    <submittedName>
        <fullName evidence="1">Uncharacterized protein</fullName>
    </submittedName>
</protein>
<reference evidence="1 2" key="1">
    <citation type="submission" date="2014-03" db="EMBL/GenBank/DDBJ databases">
        <title>Genome sequence of Bordetella holmseii.</title>
        <authorList>
            <person name="Harvill E."/>
            <person name="Goodfield L.L."/>
            <person name="Ivanov Y."/>
            <person name="Meyer J.A."/>
            <person name="Newth C."/>
            <person name="Cassiday P."/>
            <person name="Tondella M.L."/>
            <person name="Liao P."/>
            <person name="Zimmerman J."/>
            <person name="Meert K."/>
            <person name="Wessel D."/>
            <person name="Berger J."/>
            <person name="Dean J.M."/>
            <person name="Holubkov R."/>
            <person name="Burr J."/>
            <person name="Liu T."/>
            <person name="Brinkac L.M."/>
            <person name="Sanka R."/>
            <person name="Kim M."/>
            <person name="Losada L."/>
        </authorList>
    </citation>
    <scope>NUCLEOTIDE SEQUENCE [LARGE SCALE GENOMIC DNA]</scope>
    <source>
        <strain evidence="1 2">CDC-H585-BH</strain>
    </source>
</reference>
<gene>
    <name evidence="1" type="ORF">L497_1059</name>
</gene>
<organism evidence="1 2">
    <name type="scientific">Bordetella holmesii CDC-H585-BH</name>
    <dbReference type="NCBI Taxonomy" id="1331206"/>
    <lineage>
        <taxon>Bacteria</taxon>
        <taxon>Pseudomonadati</taxon>
        <taxon>Pseudomonadota</taxon>
        <taxon>Betaproteobacteria</taxon>
        <taxon>Burkholderiales</taxon>
        <taxon>Alcaligenaceae</taxon>
        <taxon>Bordetella</taxon>
    </lineage>
</organism>
<accession>A0A158M7X4</accession>
<dbReference type="EMBL" id="JFZZ01000047">
    <property type="protein sequence ID" value="KAK95863.1"/>
    <property type="molecule type" value="Genomic_DNA"/>
</dbReference>
<dbReference type="Proteomes" id="UP000026682">
    <property type="component" value="Unassembled WGS sequence"/>
</dbReference>
<dbReference type="STRING" id="35814.BBB42_07910"/>
<proteinExistence type="predicted"/>
<dbReference type="PATRIC" id="fig|1331206.3.peg.1258"/>
<comment type="caution">
    <text evidence="1">The sequence shown here is derived from an EMBL/GenBank/DDBJ whole genome shotgun (WGS) entry which is preliminary data.</text>
</comment>
<sequence length="75" mass="8347">MLLAVARISGETAPLLFTALSNQFMSWNMNPWPTCQPIRNVNMSIRENKVTAFIGPSGWQATFPKAKSSWTAKTC</sequence>
<dbReference type="AlphaFoldDB" id="A0A158M7X4"/>
<name>A0A158M7X4_9BORD</name>
<evidence type="ECO:0000313" key="2">
    <source>
        <dbReference type="Proteomes" id="UP000026682"/>
    </source>
</evidence>
<evidence type="ECO:0000313" key="1">
    <source>
        <dbReference type="EMBL" id="KAK95863.1"/>
    </source>
</evidence>